<name>A0A323VAY5_9RHOO</name>
<reference evidence="2 3" key="1">
    <citation type="submission" date="2018-06" db="EMBL/GenBank/DDBJ databases">
        <title>Azoarcus communis strain SWub3 genome.</title>
        <authorList>
            <person name="Zorraquino Salvo V."/>
            <person name="Toubiana D."/>
            <person name="Blumwald E."/>
        </authorList>
    </citation>
    <scope>NUCLEOTIDE SEQUENCE [LARGE SCALE GENOMIC DNA]</scope>
    <source>
        <strain evidence="2 3">SWub3</strain>
    </source>
</reference>
<dbReference type="OrthoDB" id="9177851at2"/>
<feature type="compositionally biased region" description="Low complexity" evidence="1">
    <location>
        <begin position="145"/>
        <end position="159"/>
    </location>
</feature>
<gene>
    <name evidence="2" type="ORF">DNK49_06085</name>
</gene>
<dbReference type="EMBL" id="QKOE01000003">
    <property type="protein sequence ID" value="PZA17428.1"/>
    <property type="molecule type" value="Genomic_DNA"/>
</dbReference>
<sequence length="585" mass="62635">MPSIRRARISITGSGADTRLVVSAAEAMMEPAASLTLVDACEARFRKQYTLLFPYPVTAPVLAATQQAASPTASKRPTRGDARTWVTAPGESLDSLGKALYPHDTDTRRRFVRETLRANQDIFSDGSSATTPLPPGTTLNIPDLARLSATARPATTPARAEPRPAKPSAPAASQPATIPAPLSPLPTGAGEDRLVVAPDQPTTNLPASVASGQIKLSPLSETSLAQREQQVASAIDRTTIMQMELLERIKELEQIQARLIEQANLVAQLPAPTVVAPSPQAAGTTPPAIPEPTPSSVFDWLLPLLLGLGTGVIALTLIQRSRRGRADARTQASSTAVTNTPKPTTTQVTDNAPPQPSAPDTTASLHVAGVAPLEWDGATTETADYGLGPLAEEEEVEEHDSAIELAEIMMSFGRVHGAAETLADFIRGNPKQAVTPWLKLLEVYRAAGLRAEFDGLARQLNKTFNVKAVTWDNFDEARSAPDALEKMPHLIKTVEETWGTRECQAYLQRLLRDNRDGTRQGFPLTVIDDILCLNAVLEQQLGPYKAELEPEARPAAAYDDPPETEPPHNGPPTTLIPPGALDSKH</sequence>
<organism evidence="2 3">
    <name type="scientific">Parazoarcus communis SWub3 = DSM 12120</name>
    <dbReference type="NCBI Taxonomy" id="1121029"/>
    <lineage>
        <taxon>Bacteria</taxon>
        <taxon>Pseudomonadati</taxon>
        <taxon>Pseudomonadota</taxon>
        <taxon>Betaproteobacteria</taxon>
        <taxon>Rhodocyclales</taxon>
        <taxon>Zoogloeaceae</taxon>
        <taxon>Parazoarcus</taxon>
    </lineage>
</organism>
<feature type="region of interest" description="Disordered" evidence="1">
    <location>
        <begin position="546"/>
        <end position="585"/>
    </location>
</feature>
<evidence type="ECO:0000313" key="3">
    <source>
        <dbReference type="Proteomes" id="UP000248259"/>
    </source>
</evidence>
<comment type="caution">
    <text evidence="2">The sequence shown here is derived from an EMBL/GenBank/DDBJ whole genome shotgun (WGS) entry which is preliminary data.</text>
</comment>
<dbReference type="AlphaFoldDB" id="A0A323VAY5"/>
<feature type="region of interest" description="Disordered" evidence="1">
    <location>
        <begin position="324"/>
        <end position="362"/>
    </location>
</feature>
<feature type="region of interest" description="Disordered" evidence="1">
    <location>
        <begin position="122"/>
        <end position="194"/>
    </location>
</feature>
<keyword evidence="3" id="KW-1185">Reference proteome</keyword>
<evidence type="ECO:0000313" key="2">
    <source>
        <dbReference type="EMBL" id="PZA17428.1"/>
    </source>
</evidence>
<protein>
    <recommendedName>
        <fullName evidence="4">LysM domain-containing protein</fullName>
    </recommendedName>
</protein>
<feature type="compositionally biased region" description="Low complexity" evidence="1">
    <location>
        <begin position="166"/>
        <end position="180"/>
    </location>
</feature>
<feature type="compositionally biased region" description="Polar residues" evidence="1">
    <location>
        <begin position="122"/>
        <end position="131"/>
    </location>
</feature>
<evidence type="ECO:0000256" key="1">
    <source>
        <dbReference type="SAM" id="MobiDB-lite"/>
    </source>
</evidence>
<proteinExistence type="predicted"/>
<feature type="compositionally biased region" description="Low complexity" evidence="1">
    <location>
        <begin position="335"/>
        <end position="349"/>
    </location>
</feature>
<accession>A0A323VAY5</accession>
<dbReference type="RefSeq" id="WP_110523444.1">
    <property type="nucleotide sequence ID" value="NZ_QKOE01000003.1"/>
</dbReference>
<dbReference type="Proteomes" id="UP000248259">
    <property type="component" value="Unassembled WGS sequence"/>
</dbReference>
<evidence type="ECO:0008006" key="4">
    <source>
        <dbReference type="Google" id="ProtNLM"/>
    </source>
</evidence>